<evidence type="ECO:0000256" key="6">
    <source>
        <dbReference type="ARBA" id="ARBA00042896"/>
    </source>
</evidence>
<dbReference type="InterPro" id="IPR006311">
    <property type="entry name" value="TAT_signal"/>
</dbReference>
<dbReference type="InterPro" id="IPR045087">
    <property type="entry name" value="Cu-oxidase_fam"/>
</dbReference>
<keyword evidence="9" id="KW-0732">Signal</keyword>
<dbReference type="Pfam" id="PF07732">
    <property type="entry name" value="Cu-oxidase_3"/>
    <property type="match status" value="1"/>
</dbReference>
<dbReference type="CDD" id="cd13867">
    <property type="entry name" value="CuRO_2_CueO_FtsP"/>
    <property type="match status" value="1"/>
</dbReference>
<keyword evidence="3" id="KW-0560">Oxidoreductase</keyword>
<dbReference type="SUPFAM" id="SSF49503">
    <property type="entry name" value="Cupredoxins"/>
    <property type="match status" value="3"/>
</dbReference>
<evidence type="ECO:0000256" key="8">
    <source>
        <dbReference type="ARBA" id="ARBA00048092"/>
    </source>
</evidence>
<keyword evidence="2" id="KW-0479">Metal-binding</keyword>
<gene>
    <name evidence="13" type="ORF">BHV28_08930</name>
</gene>
<dbReference type="PROSITE" id="PS51318">
    <property type="entry name" value="TAT"/>
    <property type="match status" value="1"/>
</dbReference>
<feature type="domain" description="Plastocyanin-like" evidence="12">
    <location>
        <begin position="72"/>
        <end position="175"/>
    </location>
</feature>
<organism evidence="13 14">
    <name type="scientific">Candidatus Tokpelaia hoelldobleri</name>
    <dbReference type="NCBI Taxonomy" id="1902579"/>
    <lineage>
        <taxon>Bacteria</taxon>
        <taxon>Pseudomonadati</taxon>
        <taxon>Pseudomonadota</taxon>
        <taxon>Alphaproteobacteria</taxon>
        <taxon>Hyphomicrobiales</taxon>
        <taxon>Candidatus Tokpelaia</taxon>
    </lineage>
</organism>
<dbReference type="NCBIfam" id="NF008205">
    <property type="entry name" value="PRK10965.1"/>
    <property type="match status" value="1"/>
</dbReference>
<dbReference type="Pfam" id="PF00394">
    <property type="entry name" value="Cu-oxidase"/>
    <property type="match status" value="1"/>
</dbReference>
<evidence type="ECO:0000256" key="9">
    <source>
        <dbReference type="SAM" id="SignalP"/>
    </source>
</evidence>
<keyword evidence="14" id="KW-1185">Reference proteome</keyword>
<dbReference type="InterPro" id="IPR002355">
    <property type="entry name" value="Cu_oxidase_Cu_BS"/>
</dbReference>
<dbReference type="STRING" id="1902579.BHV28_08930"/>
<dbReference type="EC" id="1.16.3.4" evidence="4"/>
<evidence type="ECO:0000256" key="4">
    <source>
        <dbReference type="ARBA" id="ARBA00038978"/>
    </source>
</evidence>
<reference evidence="13 14" key="1">
    <citation type="journal article" date="2010" name="Science">
        <title>Genomic comparison of the ants Camponotus floridanus and Harpegnathos saltator.</title>
        <authorList>
            <person name="Bonasio R."/>
            <person name="Zhang G."/>
            <person name="Ye C."/>
            <person name="Mutti N.S."/>
            <person name="Fang X."/>
            <person name="Qin N."/>
            <person name="Donahue G."/>
            <person name="Yang P."/>
            <person name="Li Q."/>
            <person name="Li C."/>
            <person name="Zhang P."/>
            <person name="Huang Z."/>
            <person name="Berger S.L."/>
            <person name="Reinberg D."/>
            <person name="Wang J."/>
            <person name="Liebig J."/>
        </authorList>
    </citation>
    <scope>NUCLEOTIDE SEQUENCE [LARGE SCALE GENOMIC DNA]</scope>
    <source>
        <strain evidence="13 14">Hsal</strain>
    </source>
</reference>
<dbReference type="EMBL" id="CP017315">
    <property type="protein sequence ID" value="AQS41592.1"/>
    <property type="molecule type" value="Genomic_DNA"/>
</dbReference>
<dbReference type="InterPro" id="IPR001117">
    <property type="entry name" value="Cu-oxidase_2nd"/>
</dbReference>
<dbReference type="PANTHER" id="PTHR48267:SF1">
    <property type="entry name" value="BILIRUBIN OXIDASE"/>
    <property type="match status" value="1"/>
</dbReference>
<dbReference type="Gene3D" id="2.60.40.420">
    <property type="entry name" value="Cupredoxins - blue copper proteins"/>
    <property type="match status" value="3"/>
</dbReference>
<reference evidence="13 14" key="2">
    <citation type="journal article" date="2016" name="Sci. Rep.">
        <title>The genome of Rhizobiales bacteria in predatory ants reveals urease gene functions but no genes for nitrogen fixation.</title>
        <authorList>
            <person name="Neuvonen M.M."/>
            <person name="Tamarit D."/>
            <person name="Naslund K."/>
            <person name="Liebig J."/>
            <person name="Feldhaar H."/>
            <person name="Moran N.A."/>
            <person name="Guy L."/>
            <person name="Andersson S.G."/>
        </authorList>
    </citation>
    <scope>NUCLEOTIDE SEQUENCE [LARGE SCALE GENOMIC DNA]</scope>
    <source>
        <strain evidence="13 14">Hsal</strain>
    </source>
</reference>
<protein>
    <recommendedName>
        <fullName evidence="5">Multicopper oxidase CueO</fullName>
        <ecNumber evidence="4">1.16.3.4</ecNumber>
    </recommendedName>
    <alternativeName>
        <fullName evidence="6">Copper efflux oxidase</fullName>
    </alternativeName>
    <alternativeName>
        <fullName evidence="7">Cuprous oxidase</fullName>
    </alternativeName>
</protein>
<proteinExistence type="predicted"/>
<dbReference type="PROSITE" id="PS00080">
    <property type="entry name" value="MULTICOPPER_OXIDASE2"/>
    <property type="match status" value="1"/>
</dbReference>
<feature type="domain" description="Plastocyanin-like" evidence="11">
    <location>
        <begin position="411"/>
        <end position="518"/>
    </location>
</feature>
<evidence type="ECO:0000256" key="1">
    <source>
        <dbReference type="ARBA" id="ARBA00011245"/>
    </source>
</evidence>
<evidence type="ECO:0000259" key="12">
    <source>
        <dbReference type="Pfam" id="PF07732"/>
    </source>
</evidence>
<feature type="signal peptide" evidence="9">
    <location>
        <begin position="1"/>
        <end position="28"/>
    </location>
</feature>
<dbReference type="AlphaFoldDB" id="A0A1U9JUP6"/>
<dbReference type="CDD" id="cd13890">
    <property type="entry name" value="CuRO_3_CueO_FtsP"/>
    <property type="match status" value="1"/>
</dbReference>
<dbReference type="PANTHER" id="PTHR48267">
    <property type="entry name" value="CUPREDOXIN SUPERFAMILY PROTEIN"/>
    <property type="match status" value="1"/>
</dbReference>
<sequence length="519" mass="56490">MSKLSRRQLLVAGSGTLAMPFISRAAFAGGSSIITSAQARFLPVPALLQPENGDTVTLAMAMARHNFGPGDKTALSAGLNAEYLAPTVHLTKGTDINFKVQNRLGDVTTLHWHGLFVPSVKDGGPHNTIKDGEDWNIKVHIDQPSSTNWFHPHVHQNTAYQAHLGLAGLMIVDDGKDRERGLPRTYGVDDIPLVLQDRRVVEGDNVYAPDGMDLIHGFHGDKLIVNGVMEPQHEVPAGIMRLRLLNGANARIFNLSFEDRRPFHVIASDGGYLEKPVETGILPIGPGERYEVLVDFSKGKTPVTLFTSSDDNGGGEALPLMLFTSHGRKSEITTIPATFDTLSPANSGMAEETRSFFMDDRMMENMQVLMKGMGGGSHGMTHGGGHDGMVHSGRSTEQAGPPMTAASSGMAMAIAGETFDMNRIDVKARLGSYEMWSLTTSGEMQHPFHIHGASFRVLSLDGKAPPAWATGWKDTVLVNETADLLVHFNRQADEKHPFMFHCHTLEHEDLGMMGQFITV</sequence>
<dbReference type="GO" id="GO:0016491">
    <property type="term" value="F:oxidoreductase activity"/>
    <property type="evidence" value="ECO:0007669"/>
    <property type="project" value="UniProtKB-KW"/>
</dbReference>
<dbReference type="Proteomes" id="UP000188912">
    <property type="component" value="Chromosome"/>
</dbReference>
<feature type="chain" id="PRO_5012256687" description="Multicopper oxidase CueO" evidence="9">
    <location>
        <begin position="29"/>
        <end position="519"/>
    </location>
</feature>
<evidence type="ECO:0000259" key="11">
    <source>
        <dbReference type="Pfam" id="PF07731"/>
    </source>
</evidence>
<dbReference type="InterPro" id="IPR008972">
    <property type="entry name" value="Cupredoxin"/>
</dbReference>
<name>A0A1U9JUP6_9HYPH</name>
<evidence type="ECO:0000259" key="10">
    <source>
        <dbReference type="Pfam" id="PF00394"/>
    </source>
</evidence>
<dbReference type="Pfam" id="PF07731">
    <property type="entry name" value="Cu-oxidase_2"/>
    <property type="match status" value="1"/>
</dbReference>
<evidence type="ECO:0000256" key="2">
    <source>
        <dbReference type="ARBA" id="ARBA00022723"/>
    </source>
</evidence>
<evidence type="ECO:0000313" key="14">
    <source>
        <dbReference type="Proteomes" id="UP000188912"/>
    </source>
</evidence>
<comment type="subunit">
    <text evidence="1">Monomer.</text>
</comment>
<dbReference type="InterPro" id="IPR011706">
    <property type="entry name" value="Cu-oxidase_C"/>
</dbReference>
<evidence type="ECO:0000313" key="13">
    <source>
        <dbReference type="EMBL" id="AQS41592.1"/>
    </source>
</evidence>
<dbReference type="InterPro" id="IPR011707">
    <property type="entry name" value="Cu-oxidase-like_N"/>
</dbReference>
<evidence type="ECO:0000256" key="3">
    <source>
        <dbReference type="ARBA" id="ARBA00023002"/>
    </source>
</evidence>
<dbReference type="KEGG" id="thd:BHV28_08930"/>
<evidence type="ECO:0000256" key="5">
    <source>
        <dbReference type="ARBA" id="ARBA00041027"/>
    </source>
</evidence>
<dbReference type="GO" id="GO:0005507">
    <property type="term" value="F:copper ion binding"/>
    <property type="evidence" value="ECO:0007669"/>
    <property type="project" value="InterPro"/>
</dbReference>
<feature type="domain" description="Plastocyanin-like" evidence="10">
    <location>
        <begin position="239"/>
        <end position="298"/>
    </location>
</feature>
<comment type="catalytic activity">
    <reaction evidence="8">
        <text>4 Cu(+) + O2 + 4 H(+) = 4 Cu(2+) + 2 H2O</text>
        <dbReference type="Rhea" id="RHEA:30083"/>
        <dbReference type="ChEBI" id="CHEBI:15377"/>
        <dbReference type="ChEBI" id="CHEBI:15378"/>
        <dbReference type="ChEBI" id="CHEBI:15379"/>
        <dbReference type="ChEBI" id="CHEBI:29036"/>
        <dbReference type="ChEBI" id="CHEBI:49552"/>
        <dbReference type="EC" id="1.16.3.4"/>
    </reaction>
    <physiologicalReaction direction="left-to-right" evidence="8">
        <dbReference type="Rhea" id="RHEA:30084"/>
    </physiologicalReaction>
</comment>
<evidence type="ECO:0000256" key="7">
    <source>
        <dbReference type="ARBA" id="ARBA00043090"/>
    </source>
</evidence>
<accession>A0A1U9JUP6</accession>